<keyword evidence="2" id="KW-1185">Reference proteome</keyword>
<evidence type="ECO:0000313" key="1">
    <source>
        <dbReference type="EMBL" id="CAB4005369.1"/>
    </source>
</evidence>
<organism evidence="1 2">
    <name type="scientific">Paramuricea clavata</name>
    <name type="common">Red gorgonian</name>
    <name type="synonym">Violescent sea-whip</name>
    <dbReference type="NCBI Taxonomy" id="317549"/>
    <lineage>
        <taxon>Eukaryota</taxon>
        <taxon>Metazoa</taxon>
        <taxon>Cnidaria</taxon>
        <taxon>Anthozoa</taxon>
        <taxon>Octocorallia</taxon>
        <taxon>Malacalcyonacea</taxon>
        <taxon>Plexauridae</taxon>
        <taxon>Paramuricea</taxon>
    </lineage>
</organism>
<gene>
    <name evidence="1" type="ORF">PACLA_8A016981</name>
</gene>
<dbReference type="Proteomes" id="UP001152795">
    <property type="component" value="Unassembled WGS sequence"/>
</dbReference>
<proteinExistence type="predicted"/>
<reference evidence="1" key="1">
    <citation type="submission" date="2020-04" db="EMBL/GenBank/DDBJ databases">
        <authorList>
            <person name="Alioto T."/>
            <person name="Alioto T."/>
            <person name="Gomez Garrido J."/>
        </authorList>
    </citation>
    <scope>NUCLEOTIDE SEQUENCE</scope>
    <source>
        <strain evidence="1">A484AB</strain>
    </source>
</reference>
<sequence length="210" mass="23466">MEELQDKGFSACRNSLDIRQSIDGAGEQTFMKNSKTTGGIKNFTTLDSAYEKWVLTRPFQAEYVDALLNQAGLNNTQNKPRKCLRDSAIIKSENNVKGIVNVLKNDFIDPFSGDLDHDKLYNLASGNSVTDDVAESLLTVQECGLLLRNNFFERLNSECSVKDNFFSPIKQVQWKSFTDASKKLKVSAKGKSREITVQRDILGLLAAKSQ</sequence>
<dbReference type="AlphaFoldDB" id="A0A6S7HLY8"/>
<comment type="caution">
    <text evidence="1">The sequence shown here is derived from an EMBL/GenBank/DDBJ whole genome shotgun (WGS) entry which is preliminary data.</text>
</comment>
<protein>
    <submittedName>
        <fullName evidence="1">Uncharacterized protein</fullName>
    </submittedName>
</protein>
<name>A0A6S7HLY8_PARCT</name>
<dbReference type="EMBL" id="CACRXK020005178">
    <property type="protein sequence ID" value="CAB4005369.1"/>
    <property type="molecule type" value="Genomic_DNA"/>
</dbReference>
<accession>A0A6S7HLY8</accession>
<evidence type="ECO:0000313" key="2">
    <source>
        <dbReference type="Proteomes" id="UP001152795"/>
    </source>
</evidence>
<dbReference type="OrthoDB" id="6766252at2759"/>